<organism evidence="11 12">
    <name type="scientific">Turnera subulata</name>
    <dbReference type="NCBI Taxonomy" id="218843"/>
    <lineage>
        <taxon>Eukaryota</taxon>
        <taxon>Viridiplantae</taxon>
        <taxon>Streptophyta</taxon>
        <taxon>Embryophyta</taxon>
        <taxon>Tracheophyta</taxon>
        <taxon>Spermatophyta</taxon>
        <taxon>Magnoliopsida</taxon>
        <taxon>eudicotyledons</taxon>
        <taxon>Gunneridae</taxon>
        <taxon>Pentapetalae</taxon>
        <taxon>rosids</taxon>
        <taxon>fabids</taxon>
        <taxon>Malpighiales</taxon>
        <taxon>Passifloraceae</taxon>
        <taxon>Turnera</taxon>
    </lineage>
</organism>
<evidence type="ECO:0000256" key="10">
    <source>
        <dbReference type="SAM" id="Phobius"/>
    </source>
</evidence>
<reference evidence="11" key="2">
    <citation type="journal article" date="2023" name="Plants (Basel)">
        <title>Annotation of the Turnera subulata (Passifloraceae) Draft Genome Reveals the S-Locus Evolved after the Divergence of Turneroideae from Passifloroideae in a Stepwise Manner.</title>
        <authorList>
            <person name="Henning P.M."/>
            <person name="Roalson E.H."/>
            <person name="Mir W."/>
            <person name="McCubbin A.G."/>
            <person name="Shore J.S."/>
        </authorList>
    </citation>
    <scope>NUCLEOTIDE SEQUENCE</scope>
    <source>
        <strain evidence="11">F60SS</strain>
    </source>
</reference>
<proteinExistence type="inferred from homology"/>
<keyword evidence="3" id="KW-0813">Transport</keyword>
<evidence type="ECO:0000256" key="9">
    <source>
        <dbReference type="SAM" id="MobiDB-lite"/>
    </source>
</evidence>
<keyword evidence="12" id="KW-1185">Reference proteome</keyword>
<dbReference type="PANTHER" id="PTHR31086">
    <property type="entry name" value="ALUMINUM-ACTIVATED MALATE TRANSPORTER 10"/>
    <property type="match status" value="1"/>
</dbReference>
<dbReference type="AlphaFoldDB" id="A0A9Q0F4G8"/>
<keyword evidence="4 10" id="KW-0812">Transmembrane</keyword>
<keyword evidence="7 10" id="KW-0472">Membrane</keyword>
<dbReference type="EMBL" id="JAKUCV010007323">
    <property type="protein sequence ID" value="KAJ4823910.1"/>
    <property type="molecule type" value="Genomic_DNA"/>
</dbReference>
<dbReference type="GO" id="GO:0016020">
    <property type="term" value="C:membrane"/>
    <property type="evidence" value="ECO:0007669"/>
    <property type="project" value="UniProtKB-SubCell"/>
</dbReference>
<name>A0A9Q0F4G8_9ROSI</name>
<reference evidence="11" key="1">
    <citation type="submission" date="2022-02" db="EMBL/GenBank/DDBJ databases">
        <authorList>
            <person name="Henning P.M."/>
            <person name="McCubbin A.G."/>
            <person name="Shore J.S."/>
        </authorList>
    </citation>
    <scope>NUCLEOTIDE SEQUENCE</scope>
    <source>
        <strain evidence="11">F60SS</strain>
        <tissue evidence="11">Leaves</tissue>
    </source>
</reference>
<dbReference type="GO" id="GO:0034220">
    <property type="term" value="P:monoatomic ion transmembrane transport"/>
    <property type="evidence" value="ECO:0007669"/>
    <property type="project" value="UniProtKB-KW"/>
</dbReference>
<comment type="similarity">
    <text evidence="2">Belongs to the aromatic acid exporter (TC 2.A.85) family.</text>
</comment>
<dbReference type="OrthoDB" id="832374at2759"/>
<dbReference type="Pfam" id="PF11744">
    <property type="entry name" value="ALMT"/>
    <property type="match status" value="1"/>
</dbReference>
<evidence type="ECO:0000256" key="8">
    <source>
        <dbReference type="ARBA" id="ARBA00023303"/>
    </source>
</evidence>
<accession>A0A9Q0F4G8</accession>
<evidence type="ECO:0000256" key="5">
    <source>
        <dbReference type="ARBA" id="ARBA00022989"/>
    </source>
</evidence>
<feature type="transmembrane region" description="Helical" evidence="10">
    <location>
        <begin position="75"/>
        <end position="93"/>
    </location>
</feature>
<feature type="transmembrane region" description="Helical" evidence="10">
    <location>
        <begin position="44"/>
        <end position="63"/>
    </location>
</feature>
<evidence type="ECO:0000256" key="3">
    <source>
        <dbReference type="ARBA" id="ARBA00022448"/>
    </source>
</evidence>
<evidence type="ECO:0000256" key="2">
    <source>
        <dbReference type="ARBA" id="ARBA00007079"/>
    </source>
</evidence>
<evidence type="ECO:0008006" key="13">
    <source>
        <dbReference type="Google" id="ProtNLM"/>
    </source>
</evidence>
<evidence type="ECO:0000256" key="7">
    <source>
        <dbReference type="ARBA" id="ARBA00023136"/>
    </source>
</evidence>
<protein>
    <recommendedName>
        <fullName evidence="13">Aluminum-activated malate transporter</fullName>
    </recommendedName>
</protein>
<comment type="caution">
    <text evidence="11">The sequence shown here is derived from an EMBL/GenBank/DDBJ whole genome shotgun (WGS) entry which is preliminary data.</text>
</comment>
<evidence type="ECO:0000313" key="12">
    <source>
        <dbReference type="Proteomes" id="UP001141552"/>
    </source>
</evidence>
<evidence type="ECO:0000313" key="11">
    <source>
        <dbReference type="EMBL" id="KAJ4823910.1"/>
    </source>
</evidence>
<keyword evidence="5 10" id="KW-1133">Transmembrane helix</keyword>
<comment type="subcellular location">
    <subcellularLocation>
        <location evidence="1">Membrane</location>
        <topology evidence="1">Multi-pass membrane protein</topology>
    </subcellularLocation>
</comment>
<dbReference type="InterPro" id="IPR020966">
    <property type="entry name" value="ALMT"/>
</dbReference>
<dbReference type="Proteomes" id="UP001141552">
    <property type="component" value="Unassembled WGS sequence"/>
</dbReference>
<evidence type="ECO:0000256" key="4">
    <source>
        <dbReference type="ARBA" id="ARBA00022692"/>
    </source>
</evidence>
<sequence length="469" mass="51848">MEVESLNNEKAPGFFARGWRCLKAKVVDITMNAKKLVKDDPRRVIHSLKVGLALTLVSIIYYYQPLYKSFEVSGIWAVMTVVVVFEFSVGATLGKGINRGVATLLAGALAIGAHHLADLTGQGEPILLGFFVFLQAAISTFMRFFPKIKARYDYGLLIFILTFSFVSVSGFRVDEIIELAHKRVLTILIGGAMCVIISIVVFPVWAGEELHNLIALNMEKLGNFLEGFGDEYFQVPGESKEKKTFLEGYKAVLNSKTSEESLANFAVWEPAHGRFKFRHPWKQYLKIGSLIRECAYRIESLNGCLIADMQGSSEIKSKIREACTSVSKDCGKALKELALAIRTMSQRSSTDSHIKNAKFGAKRLTTLLKSGIWEHIDLLQVIPPVTVASILIDVVNCIEKIAELENELASIANFKQVKPTVSPEKKQEVGSSQSKIHCSHVIITVNDDESSSASSANPNLSGPRNKEDK</sequence>
<feature type="transmembrane region" description="Helical" evidence="10">
    <location>
        <begin position="154"/>
        <end position="173"/>
    </location>
</feature>
<keyword evidence="8" id="KW-0407">Ion channel</keyword>
<gene>
    <name evidence="11" type="ORF">Tsubulata_047819</name>
</gene>
<evidence type="ECO:0000256" key="1">
    <source>
        <dbReference type="ARBA" id="ARBA00004141"/>
    </source>
</evidence>
<keyword evidence="6" id="KW-0406">Ion transport</keyword>
<evidence type="ECO:0000256" key="6">
    <source>
        <dbReference type="ARBA" id="ARBA00023065"/>
    </source>
</evidence>
<feature type="region of interest" description="Disordered" evidence="9">
    <location>
        <begin position="446"/>
        <end position="469"/>
    </location>
</feature>
<feature type="transmembrane region" description="Helical" evidence="10">
    <location>
        <begin position="185"/>
        <end position="206"/>
    </location>
</feature>
<dbReference type="GO" id="GO:0015743">
    <property type="term" value="P:malate transport"/>
    <property type="evidence" value="ECO:0007669"/>
    <property type="project" value="InterPro"/>
</dbReference>
<feature type="transmembrane region" description="Helical" evidence="10">
    <location>
        <begin position="123"/>
        <end position="142"/>
    </location>
</feature>